<accession>A0A150JT58</accession>
<dbReference type="InterPro" id="IPR043797">
    <property type="entry name" value="MupG_N"/>
</dbReference>
<protein>
    <recommendedName>
        <fullName evidence="5">DUF871 domain-containing protein</fullName>
    </recommendedName>
</protein>
<evidence type="ECO:0000313" key="3">
    <source>
        <dbReference type="EMBL" id="KYC60485.1"/>
    </source>
</evidence>
<dbReference type="Gene3D" id="2.40.100.10">
    <property type="entry name" value="Cyclophilin-like"/>
    <property type="match status" value="1"/>
</dbReference>
<evidence type="ECO:0008006" key="5">
    <source>
        <dbReference type="Google" id="ProtNLM"/>
    </source>
</evidence>
<dbReference type="Pfam" id="PF19200">
    <property type="entry name" value="MupG_N"/>
    <property type="match status" value="1"/>
</dbReference>
<dbReference type="PANTHER" id="PTHR38435">
    <property type="match status" value="1"/>
</dbReference>
<dbReference type="InterPro" id="IPR008589">
    <property type="entry name" value="MupG"/>
</dbReference>
<feature type="domain" description="6-phospho-N-acetylmuramidase N-terminal" evidence="2">
    <location>
        <begin position="2"/>
        <end position="231"/>
    </location>
</feature>
<organism evidence="3 4">
    <name type="scientific">Heyndrickxia coagulans</name>
    <name type="common">Weizmannia coagulans</name>
    <dbReference type="NCBI Taxonomy" id="1398"/>
    <lineage>
        <taxon>Bacteria</taxon>
        <taxon>Bacillati</taxon>
        <taxon>Bacillota</taxon>
        <taxon>Bacilli</taxon>
        <taxon>Bacillales</taxon>
        <taxon>Bacillaceae</taxon>
        <taxon>Heyndrickxia</taxon>
    </lineage>
</organism>
<dbReference type="EMBL" id="LQYI01000168">
    <property type="protein sequence ID" value="KYC60485.1"/>
    <property type="molecule type" value="Genomic_DNA"/>
</dbReference>
<dbReference type="SUPFAM" id="SSF50891">
    <property type="entry name" value="Cyclophilin-like"/>
    <property type="match status" value="1"/>
</dbReference>
<proteinExistence type="predicted"/>
<dbReference type="InterPro" id="IPR029000">
    <property type="entry name" value="Cyclophilin-like_dom_sf"/>
</dbReference>
<dbReference type="Gene3D" id="3.20.20.70">
    <property type="entry name" value="Aldolase class I"/>
    <property type="match status" value="1"/>
</dbReference>
<dbReference type="InterPro" id="IPR017853">
    <property type="entry name" value="GH"/>
</dbReference>
<dbReference type="PATRIC" id="fig|1398.25.peg.1561"/>
<gene>
    <name evidence="3" type="ORF">B4099_2239</name>
</gene>
<dbReference type="InterPro" id="IPR013785">
    <property type="entry name" value="Aldolase_TIM"/>
</dbReference>
<reference evidence="3 4" key="1">
    <citation type="submission" date="2016-01" db="EMBL/GenBank/DDBJ databases">
        <title>Genome Sequences of Twelve Sporeforming Bacillus Species Isolated from Foods.</title>
        <authorList>
            <person name="Berendsen E.M."/>
            <person name="Wells-Bennik M.H."/>
            <person name="Krawcyk A.O."/>
            <person name="De Jong A."/>
            <person name="Holsappel S."/>
            <person name="Eijlander R.T."/>
            <person name="Kuipers O.P."/>
        </authorList>
    </citation>
    <scope>NUCLEOTIDE SEQUENCE [LARGE SCALE GENOMIC DNA]</scope>
    <source>
        <strain evidence="3 4">B4099</strain>
    </source>
</reference>
<evidence type="ECO:0000259" key="1">
    <source>
        <dbReference type="Pfam" id="PF05913"/>
    </source>
</evidence>
<dbReference type="PANTHER" id="PTHR38435:SF2">
    <property type="entry name" value="DUF871 DOMAIN-CONTAINING PROTEIN"/>
    <property type="match status" value="1"/>
</dbReference>
<sequence length="359" mass="40844">MLGFSIYLNEDWSEGKEACIRQMVAIGMEGIFTSLQLPEDDPSQYRKRLAPLLEAAKRNKMKVMIDVSGNVLRHIGLSIDEPARILESGINGLRIDAGASWEQVARLSNTMTVGLNASTLTEQDYEQLKQHGADFSRLEAWHNYYPRPGTGLDENWFYEKNKWLKSKGFSITAFAPGDGKLRFPLYESLPTLEIHRHQNPLAVICSLLRDYAVDHAYIGDPRLTPQSRSQIREFFCHDTILLHATAAGPKWRPYIFKTHRNRLDVARDAIRSEQSRTCNQKDDIGPENNIPRHKGSITLDNNLYARYKGELQITKRSLPADKKVNVIGQIAGRDLPLLDFIGSGTRFKMTDNEGENEWT</sequence>
<name>A0A150JT58_HEYCO</name>
<dbReference type="AlphaFoldDB" id="A0A150JT58"/>
<evidence type="ECO:0000313" key="4">
    <source>
        <dbReference type="Proteomes" id="UP000075304"/>
    </source>
</evidence>
<dbReference type="RefSeq" id="WP_061575829.1">
    <property type="nucleotide sequence ID" value="NZ_JAABON010000051.1"/>
</dbReference>
<dbReference type="SUPFAM" id="SSF51445">
    <property type="entry name" value="(Trans)glycosidases"/>
    <property type="match status" value="1"/>
</dbReference>
<dbReference type="Pfam" id="PF05913">
    <property type="entry name" value="MupG_C"/>
    <property type="match status" value="1"/>
</dbReference>
<dbReference type="Proteomes" id="UP000075304">
    <property type="component" value="Unassembled WGS sequence"/>
</dbReference>
<evidence type="ECO:0000259" key="2">
    <source>
        <dbReference type="Pfam" id="PF19200"/>
    </source>
</evidence>
<feature type="domain" description="6-phospho-N-acetylmuramidase C-terminal" evidence="1">
    <location>
        <begin position="257"/>
        <end position="349"/>
    </location>
</feature>
<comment type="caution">
    <text evidence="3">The sequence shown here is derived from an EMBL/GenBank/DDBJ whole genome shotgun (WGS) entry which is preliminary data.</text>
</comment>
<dbReference type="InterPro" id="IPR043894">
    <property type="entry name" value="MupG_C"/>
</dbReference>